<dbReference type="Proteomes" id="UP000008312">
    <property type="component" value="Unassembled WGS sequence"/>
</dbReference>
<gene>
    <name evidence="1" type="ORF">GSBLH_T00006271001</name>
</gene>
<dbReference type="Gene3D" id="1.10.287.370">
    <property type="match status" value="1"/>
</dbReference>
<dbReference type="PANTHER" id="PTHR13345">
    <property type="entry name" value="MEDIATOR OF RNA POLYMERASE II TRANSCRIPTION SUBUNIT 10"/>
    <property type="match status" value="1"/>
</dbReference>
<accession>D8LZK2</accession>
<dbReference type="GO" id="GO:0016592">
    <property type="term" value="C:mediator complex"/>
    <property type="evidence" value="ECO:0007669"/>
    <property type="project" value="TreeGrafter"/>
</dbReference>
<dbReference type="GO" id="GO:0045944">
    <property type="term" value="P:positive regulation of transcription by RNA polymerase II"/>
    <property type="evidence" value="ECO:0007669"/>
    <property type="project" value="TreeGrafter"/>
</dbReference>
<organism evidence="1">
    <name type="scientific">Blastocystis hominis</name>
    <dbReference type="NCBI Taxonomy" id="12968"/>
    <lineage>
        <taxon>Eukaryota</taxon>
        <taxon>Sar</taxon>
        <taxon>Stramenopiles</taxon>
        <taxon>Bigyra</taxon>
        <taxon>Opalozoa</taxon>
        <taxon>Opalinata</taxon>
        <taxon>Blastocystidae</taxon>
        <taxon>Blastocystis</taxon>
    </lineage>
</organism>
<sequence length="89" mass="10123">MKKETKSTMRSLVNIGSEVYVQAKAEDRSHIFVNIGMGFHVEFTLDEALDFIDKKLAKLKTDVVLKNADVEREKQNYYSVGLACRSVHS</sequence>
<keyword evidence="2" id="KW-1185">Reference proteome</keyword>
<dbReference type="OrthoDB" id="47844at2759"/>
<dbReference type="AlphaFoldDB" id="D8LZK2"/>
<dbReference type="GO" id="GO:0003712">
    <property type="term" value="F:transcription coregulator activity"/>
    <property type="evidence" value="ECO:0007669"/>
    <property type="project" value="TreeGrafter"/>
</dbReference>
<dbReference type="SUPFAM" id="SSF46579">
    <property type="entry name" value="Prefoldin"/>
    <property type="match status" value="1"/>
</dbReference>
<dbReference type="RefSeq" id="XP_012895289.1">
    <property type="nucleotide sequence ID" value="XM_013039835.1"/>
</dbReference>
<dbReference type="EMBL" id="FN668641">
    <property type="protein sequence ID" value="CBK21241.2"/>
    <property type="molecule type" value="Genomic_DNA"/>
</dbReference>
<dbReference type="InterPro" id="IPR004127">
    <property type="entry name" value="Prefoldin_subunit_alpha"/>
</dbReference>
<reference evidence="1" key="1">
    <citation type="submission" date="2010-02" db="EMBL/GenBank/DDBJ databases">
        <title>Sequencing and annotation of the Blastocystis hominis genome.</title>
        <authorList>
            <person name="Wincker P."/>
        </authorList>
    </citation>
    <scope>NUCLEOTIDE SEQUENCE</scope>
    <source>
        <strain evidence="1">Singapore isolate B</strain>
    </source>
</reference>
<evidence type="ECO:0000313" key="2">
    <source>
        <dbReference type="Proteomes" id="UP000008312"/>
    </source>
</evidence>
<protein>
    <submittedName>
        <fullName evidence="1">Uncharacterized protein</fullName>
    </submittedName>
</protein>
<proteinExistence type="predicted"/>
<dbReference type="GeneID" id="24922396"/>
<evidence type="ECO:0000313" key="1">
    <source>
        <dbReference type="EMBL" id="CBK21241.2"/>
    </source>
</evidence>
<dbReference type="PANTHER" id="PTHR13345:SF9">
    <property type="entry name" value="PROTEIN UXT"/>
    <property type="match status" value="1"/>
</dbReference>
<name>D8LZK2_BLAHO</name>
<dbReference type="InParanoid" id="D8LZK2"/>
<dbReference type="Pfam" id="PF02996">
    <property type="entry name" value="Prefoldin"/>
    <property type="match status" value="1"/>
</dbReference>
<dbReference type="InterPro" id="IPR009053">
    <property type="entry name" value="Prefoldin"/>
</dbReference>